<evidence type="ECO:0000256" key="5">
    <source>
        <dbReference type="ARBA" id="ARBA00022989"/>
    </source>
</evidence>
<evidence type="ECO:0000256" key="4">
    <source>
        <dbReference type="ARBA" id="ARBA00022692"/>
    </source>
</evidence>
<feature type="compositionally biased region" description="Acidic residues" evidence="8">
    <location>
        <begin position="433"/>
        <end position="537"/>
    </location>
</feature>
<evidence type="ECO:0000256" key="7">
    <source>
        <dbReference type="HAMAP-Rule" id="MF_01147"/>
    </source>
</evidence>
<name>A0A7I7LG46_9MYCO</name>
<dbReference type="Pfam" id="PF01790">
    <property type="entry name" value="LGT"/>
    <property type="match status" value="1"/>
</dbReference>
<comment type="catalytic activity">
    <reaction evidence="7">
        <text>L-cysteinyl-[prolipoprotein] + a 1,2-diacyl-sn-glycero-3-phospho-(1'-sn-glycerol) = an S-1,2-diacyl-sn-glyceryl-L-cysteinyl-[prolipoprotein] + sn-glycerol 1-phosphate + H(+)</text>
        <dbReference type="Rhea" id="RHEA:56712"/>
        <dbReference type="Rhea" id="RHEA-COMP:14679"/>
        <dbReference type="Rhea" id="RHEA-COMP:14680"/>
        <dbReference type="ChEBI" id="CHEBI:15378"/>
        <dbReference type="ChEBI" id="CHEBI:29950"/>
        <dbReference type="ChEBI" id="CHEBI:57685"/>
        <dbReference type="ChEBI" id="CHEBI:64716"/>
        <dbReference type="ChEBI" id="CHEBI:140658"/>
        <dbReference type="EC" id="2.5.1.145"/>
    </reaction>
</comment>
<evidence type="ECO:0000256" key="6">
    <source>
        <dbReference type="ARBA" id="ARBA00023136"/>
    </source>
</evidence>
<keyword evidence="5 7" id="KW-1133">Transmembrane helix</keyword>
<feature type="region of interest" description="Disordered" evidence="8">
    <location>
        <begin position="433"/>
        <end position="597"/>
    </location>
</feature>
<dbReference type="NCBIfam" id="TIGR00544">
    <property type="entry name" value="lgt"/>
    <property type="match status" value="1"/>
</dbReference>
<feature type="compositionally biased region" description="Acidic residues" evidence="8">
    <location>
        <begin position="571"/>
        <end position="584"/>
    </location>
</feature>
<feature type="region of interest" description="Disordered" evidence="8">
    <location>
        <begin position="281"/>
        <end position="383"/>
    </location>
</feature>
<dbReference type="PANTHER" id="PTHR30589:SF0">
    <property type="entry name" value="PHOSPHATIDYLGLYCEROL--PROLIPOPROTEIN DIACYLGLYCERYL TRANSFERASE"/>
    <property type="match status" value="1"/>
</dbReference>
<dbReference type="UniPathway" id="UPA00664"/>
<evidence type="ECO:0000256" key="3">
    <source>
        <dbReference type="ARBA" id="ARBA00022679"/>
    </source>
</evidence>
<feature type="transmembrane region" description="Helical" evidence="7">
    <location>
        <begin position="95"/>
        <end position="117"/>
    </location>
</feature>
<organism evidence="9 10">
    <name type="scientific">Mycobacterium shottsii</name>
    <dbReference type="NCBI Taxonomy" id="133549"/>
    <lineage>
        <taxon>Bacteria</taxon>
        <taxon>Bacillati</taxon>
        <taxon>Actinomycetota</taxon>
        <taxon>Actinomycetes</taxon>
        <taxon>Mycobacteriales</taxon>
        <taxon>Mycobacteriaceae</taxon>
        <taxon>Mycobacterium</taxon>
        <taxon>Mycobacterium ulcerans group</taxon>
    </lineage>
</organism>
<sequence>MTATVLAYFPSPPRGVWHLGPLPIRAYAFFIIIGIVMGLMIGDRRFAARGGERGVIYDIALWMVPFGLIGGRLYHLSTDWQTYFGEGGAGLGAALRIWDGGLGIWGAVTLGTVGAWIGCRRRGIPLPAFLDAVAPGVVMGQAIGRLGNYFNQELYGRETTVPWGLEIFYRRDPSGFVDVHSLDGVSTGQVAVVVQPTFLYELIWNLLVFAALIYLDRRFAIGHGRLFASYVALYCVGRFCVELLRDDTATHIAGIRINSFTSTFVFIGAVVYIILAPKGREDPASARGTAAAADEVPEPEPAGEVATADSTAAALAGDREGDEPTGLAETAEAAEVAEPETVGSAVAGDESTADTEASDALEGEVGAAAEAEAPEAEVPEVGEVEAAEEVAEAVDGEVEAAEAGEVEVAEAVEGEVEAAEEGEVEVAEAVEGEVEAAAEAEVPELGEVEAAEEADEAGEVEVEAVEEAAEAEAPEVGEVEVAEAVDGEVEEAAEPEEAEVEEAAEPEEAEAGEVEVAEEIEGGVDEADEAEEAEAREDEPKEAAEVAEAEGSEAEDKTAQAIDGGQTGVDDAGEADAEPDDDSTAAEPEVVVEQADI</sequence>
<feature type="transmembrane region" description="Helical" evidence="7">
    <location>
        <begin position="24"/>
        <end position="42"/>
    </location>
</feature>
<gene>
    <name evidence="7" type="primary">lgt</name>
    <name evidence="9" type="ORF">MSHO_36380</name>
</gene>
<evidence type="ECO:0000313" key="10">
    <source>
        <dbReference type="Proteomes" id="UP000467164"/>
    </source>
</evidence>
<dbReference type="EMBL" id="AP022572">
    <property type="protein sequence ID" value="BBX58293.1"/>
    <property type="molecule type" value="Genomic_DNA"/>
</dbReference>
<feature type="compositionally biased region" description="Low complexity" evidence="8">
    <location>
        <begin position="302"/>
        <end position="316"/>
    </location>
</feature>
<dbReference type="AlphaFoldDB" id="A0A7I7LG46"/>
<comment type="similarity">
    <text evidence="1 7">Belongs to the Lgt family.</text>
</comment>
<evidence type="ECO:0000256" key="2">
    <source>
        <dbReference type="ARBA" id="ARBA00022475"/>
    </source>
</evidence>
<feature type="transmembrane region" description="Helical" evidence="7">
    <location>
        <begin position="257"/>
        <end position="275"/>
    </location>
</feature>
<comment type="pathway">
    <text evidence="7">Protein modification; lipoprotein biosynthesis (diacylglyceryl transfer).</text>
</comment>
<keyword evidence="2 7" id="KW-1003">Cell membrane</keyword>
<feature type="transmembrane region" description="Helical" evidence="7">
    <location>
        <begin position="227"/>
        <end position="245"/>
    </location>
</feature>
<keyword evidence="4 7" id="KW-0812">Transmembrane</keyword>
<evidence type="ECO:0000256" key="1">
    <source>
        <dbReference type="ARBA" id="ARBA00007150"/>
    </source>
</evidence>
<dbReference type="KEGG" id="msho:MSHO_36380"/>
<comment type="subcellular location">
    <subcellularLocation>
        <location evidence="7">Cell membrane</location>
        <topology evidence="7">Multi-pass membrane protein</topology>
    </subcellularLocation>
</comment>
<feature type="compositionally biased region" description="Acidic residues" evidence="8">
    <location>
        <begin position="351"/>
        <end position="362"/>
    </location>
</feature>
<dbReference type="HAMAP" id="MF_01147">
    <property type="entry name" value="Lgt"/>
    <property type="match status" value="1"/>
</dbReference>
<dbReference type="EC" id="2.5.1.145" evidence="7"/>
<comment type="function">
    <text evidence="7">Catalyzes the transfer of the diacylglyceryl group from phosphatidylglycerol to the sulfhydryl group of the N-terminal cysteine of a prolipoprotein, the first step in the formation of mature lipoproteins.</text>
</comment>
<dbReference type="GO" id="GO:0008961">
    <property type="term" value="F:phosphatidylglycerol-prolipoprotein diacylglyceryl transferase activity"/>
    <property type="evidence" value="ECO:0007669"/>
    <property type="project" value="UniProtKB-UniRule"/>
</dbReference>
<feature type="transmembrane region" description="Helical" evidence="7">
    <location>
        <begin position="54"/>
        <end position="75"/>
    </location>
</feature>
<keyword evidence="10" id="KW-1185">Reference proteome</keyword>
<feature type="compositionally biased region" description="Acidic residues" evidence="8">
    <location>
        <begin position="372"/>
        <end position="383"/>
    </location>
</feature>
<feature type="binding site" evidence="7">
    <location>
        <position position="145"/>
    </location>
    <ligand>
        <name>a 1,2-diacyl-sn-glycero-3-phospho-(1'-sn-glycerol)</name>
        <dbReference type="ChEBI" id="CHEBI:64716"/>
    </ligand>
</feature>
<keyword evidence="3 7" id="KW-0808">Transferase</keyword>
<feature type="compositionally biased region" description="Low complexity" evidence="8">
    <location>
        <begin position="328"/>
        <end position="342"/>
    </location>
</feature>
<feature type="transmembrane region" description="Helical" evidence="7">
    <location>
        <begin position="198"/>
        <end position="215"/>
    </location>
</feature>
<evidence type="ECO:0000313" key="9">
    <source>
        <dbReference type="EMBL" id="BBX58293.1"/>
    </source>
</evidence>
<dbReference type="RefSeq" id="WP_231608539.1">
    <property type="nucleotide sequence ID" value="NZ_AP022572.1"/>
</dbReference>
<keyword evidence="6 7" id="KW-0472">Membrane</keyword>
<evidence type="ECO:0000256" key="8">
    <source>
        <dbReference type="SAM" id="MobiDB-lite"/>
    </source>
</evidence>
<dbReference type="NCBIfam" id="NF009611">
    <property type="entry name" value="PRK13108.1"/>
    <property type="match status" value="1"/>
</dbReference>
<accession>A0A7I7LG46</accession>
<proteinExistence type="inferred from homology"/>
<dbReference type="GO" id="GO:0005886">
    <property type="term" value="C:plasma membrane"/>
    <property type="evidence" value="ECO:0007669"/>
    <property type="project" value="UniProtKB-SubCell"/>
</dbReference>
<dbReference type="PANTHER" id="PTHR30589">
    <property type="entry name" value="PROLIPOPROTEIN DIACYLGLYCERYL TRANSFERASE"/>
    <property type="match status" value="1"/>
</dbReference>
<protein>
    <recommendedName>
        <fullName evidence="7">Phosphatidylglycerol--prolipoprotein diacylglyceryl transferase</fullName>
        <ecNumber evidence="7">2.5.1.145</ecNumber>
    </recommendedName>
</protein>
<dbReference type="GO" id="GO:0042158">
    <property type="term" value="P:lipoprotein biosynthetic process"/>
    <property type="evidence" value="ECO:0007669"/>
    <property type="project" value="UniProtKB-UniRule"/>
</dbReference>
<dbReference type="InterPro" id="IPR001640">
    <property type="entry name" value="Lgt"/>
</dbReference>
<dbReference type="Proteomes" id="UP000467164">
    <property type="component" value="Chromosome"/>
</dbReference>
<reference evidence="9 10" key="1">
    <citation type="journal article" date="2019" name="Emerg. Microbes Infect.">
        <title>Comprehensive subspecies identification of 175 nontuberculous mycobacteria species based on 7547 genomic profiles.</title>
        <authorList>
            <person name="Matsumoto Y."/>
            <person name="Kinjo T."/>
            <person name="Motooka D."/>
            <person name="Nabeya D."/>
            <person name="Jung N."/>
            <person name="Uechi K."/>
            <person name="Horii T."/>
            <person name="Iida T."/>
            <person name="Fujita J."/>
            <person name="Nakamura S."/>
        </authorList>
    </citation>
    <scope>NUCLEOTIDE SEQUENCE [LARGE SCALE GENOMIC DNA]</scope>
    <source>
        <strain evidence="9 10">JCM 12657</strain>
    </source>
</reference>
<dbReference type="PROSITE" id="PS01311">
    <property type="entry name" value="LGT"/>
    <property type="match status" value="1"/>
</dbReference>